<protein>
    <recommendedName>
        <fullName evidence="1">Reverse transcriptase Ty1/copia-type domain-containing protein</fullName>
    </recommendedName>
</protein>
<organism evidence="2">
    <name type="scientific">Fagus sylvatica</name>
    <name type="common">Beechnut</name>
    <dbReference type="NCBI Taxonomy" id="28930"/>
    <lineage>
        <taxon>Eukaryota</taxon>
        <taxon>Viridiplantae</taxon>
        <taxon>Streptophyta</taxon>
        <taxon>Embryophyta</taxon>
        <taxon>Tracheophyta</taxon>
        <taxon>Spermatophyta</taxon>
        <taxon>Magnoliopsida</taxon>
        <taxon>eudicotyledons</taxon>
        <taxon>Gunneridae</taxon>
        <taxon>Pentapetalae</taxon>
        <taxon>rosids</taxon>
        <taxon>fabids</taxon>
        <taxon>Fagales</taxon>
        <taxon>Fagaceae</taxon>
        <taxon>Fagus</taxon>
    </lineage>
</organism>
<dbReference type="InterPro" id="IPR043502">
    <property type="entry name" value="DNA/RNA_pol_sf"/>
</dbReference>
<sequence>MDDLQQRYTQSNGTRVHHLKQAIASFKQENLTVSDYFTTLKGLWDELLNYRPIPGCTCGAKCICGLSRILIEYQHYDYVHSFLMGLNESFAAFLVSKLNNEIGQVLPYSNVGSQALLSRFDNNKYYQYPRRDKPTCSHCGFKGHVMEKCYKLHGYPPGFQKKSKTVAVANQASSSISAPLENHDSSQNFSSLAEQCQQLLNMLNTQVQQASSSTHQAATLVTVTQPTSSSHTIPNMAGATDHMVTNTQFFTSMTAVTGVTVTLPNGHTILVTHTGTITLTDSLVLSNDYHCQLALTASPINSSCAPAAPITFRQYALAVTTLSEPSTFAQANQFPHWRDAMHTKLTALDTNHTWTITDLPPGKHPIGCKWVYKVKLKADETFSPVAKFTTVKLLLAIAAVKHWSLTQLDVNNAFLHGDLDEEVYMILPPGFANKGEIKPNQVCKLQKSLYGLKQASRKWFAKFSSTIVKHGFIQSKSDYSLFTRTQGSSFIVLLVYVDDILIASNDIASVTSLKQALHTEFKLMDLGNLKYFLGLEVARSSTRDLFMSKENIKLSELDGVPLDDPSTYRRLVGRLLYLTVTRPDISYSVQRLSQYMAKPTDLHLNATTKILRYVKGTPGQEFILFLLKQPSSQGLF</sequence>
<feature type="domain" description="Reverse transcriptase Ty1/copia-type" evidence="1">
    <location>
        <begin position="379"/>
        <end position="541"/>
    </location>
</feature>
<evidence type="ECO:0000259" key="1">
    <source>
        <dbReference type="Pfam" id="PF07727"/>
    </source>
</evidence>
<gene>
    <name evidence="2" type="ORF">FSB_LOCUS34313</name>
</gene>
<dbReference type="PANTHER" id="PTHR34222">
    <property type="entry name" value="GAG_PRE-INTEGRS DOMAIN-CONTAINING PROTEIN"/>
    <property type="match status" value="1"/>
</dbReference>
<dbReference type="InterPro" id="IPR013103">
    <property type="entry name" value="RVT_2"/>
</dbReference>
<proteinExistence type="predicted"/>
<reference evidence="2" key="1">
    <citation type="submission" date="2018-02" db="EMBL/GenBank/DDBJ databases">
        <authorList>
            <person name="Cohen D.B."/>
            <person name="Kent A.D."/>
        </authorList>
    </citation>
    <scope>NUCLEOTIDE SEQUENCE</scope>
</reference>
<evidence type="ECO:0000313" key="2">
    <source>
        <dbReference type="EMBL" id="SPD06431.1"/>
    </source>
</evidence>
<accession>A0A2N9H475</accession>
<dbReference type="AlphaFoldDB" id="A0A2N9H475"/>
<name>A0A2N9H475_FAGSY</name>
<dbReference type="SUPFAM" id="SSF56672">
    <property type="entry name" value="DNA/RNA polymerases"/>
    <property type="match status" value="1"/>
</dbReference>
<dbReference type="Pfam" id="PF07727">
    <property type="entry name" value="RVT_2"/>
    <property type="match status" value="1"/>
</dbReference>
<dbReference type="EMBL" id="OIVN01002782">
    <property type="protein sequence ID" value="SPD06431.1"/>
    <property type="molecule type" value="Genomic_DNA"/>
</dbReference>
<dbReference type="PANTHER" id="PTHR34222:SF99">
    <property type="entry name" value="PROTEIN, PUTATIVE-RELATED"/>
    <property type="match status" value="1"/>
</dbReference>